<dbReference type="Proteomes" id="UP001148737">
    <property type="component" value="Unassembled WGS sequence"/>
</dbReference>
<evidence type="ECO:0000313" key="2">
    <source>
        <dbReference type="Proteomes" id="UP001148737"/>
    </source>
</evidence>
<dbReference type="EMBL" id="JANAKD010000161">
    <property type="protein sequence ID" value="KAJ3496780.1"/>
    <property type="molecule type" value="Genomic_DNA"/>
</dbReference>
<name>A0ACC1R3M1_9HYPO</name>
<gene>
    <name evidence="1" type="ORF">NLG97_g2406</name>
</gene>
<reference evidence="1" key="1">
    <citation type="submission" date="2022-07" db="EMBL/GenBank/DDBJ databases">
        <title>Genome Sequence of Lecanicillium saksenae.</title>
        <authorList>
            <person name="Buettner E."/>
        </authorList>
    </citation>
    <scope>NUCLEOTIDE SEQUENCE</scope>
    <source>
        <strain evidence="1">VT-O1</strain>
    </source>
</reference>
<protein>
    <submittedName>
        <fullName evidence="1">Uncharacterized protein</fullName>
    </submittedName>
</protein>
<proteinExistence type="predicted"/>
<organism evidence="1 2">
    <name type="scientific">Lecanicillium saksenae</name>
    <dbReference type="NCBI Taxonomy" id="468837"/>
    <lineage>
        <taxon>Eukaryota</taxon>
        <taxon>Fungi</taxon>
        <taxon>Dikarya</taxon>
        <taxon>Ascomycota</taxon>
        <taxon>Pezizomycotina</taxon>
        <taxon>Sordariomycetes</taxon>
        <taxon>Hypocreomycetidae</taxon>
        <taxon>Hypocreales</taxon>
        <taxon>Cordycipitaceae</taxon>
        <taxon>Lecanicillium</taxon>
    </lineage>
</organism>
<sequence length="556" mass="62174">MDPQKPRHGPVAITIKAHIPASASTHRLHLSSSTTMAIDNSAARAGSRYSCLQCRDAKRKCDRITPECTLCLQKNISCVFPQRRKRREVRAKHADVSALYSPQQLPLNTPSPSQASSNSRDAADSPVAPQTQHLHLVAEHFLDPEVFHHAQLELPKLQIDSLVTDEISACVGSTADIRRITQRHFSTTHVWMPIVSKIQFYKLLLRRLTYNRAELQLLLLAMKLCGDDVTKTPLTELYKLTKQFQHSVEGSGIFSLLFLQASIFIACYELGHGIYPAAFLSISSCARYAHALGIDSSVGAHPDRKIEAFDLEECRRVWWAILAMDRSMNLSNPKRQLVTPDPDTSNYIPVDDKNWDNGIAGPADACTLGSANTLEMGRFARLAQAAHLLSLVIKDVAEGSDDTAQLRRTIFALVHVSRIEAHMRKLELCTQMSTCFSAILLLDHPSSFQNECQRGHPDLSPESSSVLEATLKMAERITYAYDAIKDIISPFVLHVNYKAASVYLKQAVEEPTSDAAHYVATLKKSLKLFSQRWSVADTYLSLLERRETLLMLQQFD</sequence>
<evidence type="ECO:0000313" key="1">
    <source>
        <dbReference type="EMBL" id="KAJ3496780.1"/>
    </source>
</evidence>
<accession>A0ACC1R3M1</accession>
<comment type="caution">
    <text evidence="1">The sequence shown here is derived from an EMBL/GenBank/DDBJ whole genome shotgun (WGS) entry which is preliminary data.</text>
</comment>
<keyword evidence="2" id="KW-1185">Reference proteome</keyword>